<name>A0ACB9ETI6_9ASTR</name>
<dbReference type="EMBL" id="CM042034">
    <property type="protein sequence ID" value="KAI3762006.1"/>
    <property type="molecule type" value="Genomic_DNA"/>
</dbReference>
<gene>
    <name evidence="1" type="ORF">L1987_52429</name>
</gene>
<evidence type="ECO:0000313" key="1">
    <source>
        <dbReference type="EMBL" id="KAI3762006.1"/>
    </source>
</evidence>
<evidence type="ECO:0000313" key="2">
    <source>
        <dbReference type="Proteomes" id="UP001056120"/>
    </source>
</evidence>
<accession>A0ACB9ETI6</accession>
<keyword evidence="2" id="KW-1185">Reference proteome</keyword>
<proteinExistence type="predicted"/>
<sequence length="122" mass="13818">MEERMSVVAEEEKRWMVDGLSPQTVRDGAMLYLVPGIGEGGVWRGHGPVAYVPTTLFDARWQQSVATVGMAGRRCVWLREGTTWLKQPDRLGFDGGSRLNIGGRLQWWLRGLLWWRTMVAGD</sequence>
<reference evidence="2" key="1">
    <citation type="journal article" date="2022" name="Mol. Ecol. Resour.">
        <title>The genomes of chicory, endive, great burdock and yacon provide insights into Asteraceae palaeo-polyploidization history and plant inulin production.</title>
        <authorList>
            <person name="Fan W."/>
            <person name="Wang S."/>
            <person name="Wang H."/>
            <person name="Wang A."/>
            <person name="Jiang F."/>
            <person name="Liu H."/>
            <person name="Zhao H."/>
            <person name="Xu D."/>
            <person name="Zhang Y."/>
        </authorList>
    </citation>
    <scope>NUCLEOTIDE SEQUENCE [LARGE SCALE GENOMIC DNA]</scope>
    <source>
        <strain evidence="2">cv. Yunnan</strain>
    </source>
</reference>
<dbReference type="Proteomes" id="UP001056120">
    <property type="component" value="Linkage Group LG17"/>
</dbReference>
<organism evidence="1 2">
    <name type="scientific">Smallanthus sonchifolius</name>
    <dbReference type="NCBI Taxonomy" id="185202"/>
    <lineage>
        <taxon>Eukaryota</taxon>
        <taxon>Viridiplantae</taxon>
        <taxon>Streptophyta</taxon>
        <taxon>Embryophyta</taxon>
        <taxon>Tracheophyta</taxon>
        <taxon>Spermatophyta</taxon>
        <taxon>Magnoliopsida</taxon>
        <taxon>eudicotyledons</taxon>
        <taxon>Gunneridae</taxon>
        <taxon>Pentapetalae</taxon>
        <taxon>asterids</taxon>
        <taxon>campanulids</taxon>
        <taxon>Asterales</taxon>
        <taxon>Asteraceae</taxon>
        <taxon>Asteroideae</taxon>
        <taxon>Heliantheae alliance</taxon>
        <taxon>Millerieae</taxon>
        <taxon>Smallanthus</taxon>
    </lineage>
</organism>
<comment type="caution">
    <text evidence="1">The sequence shown here is derived from an EMBL/GenBank/DDBJ whole genome shotgun (WGS) entry which is preliminary data.</text>
</comment>
<reference evidence="1 2" key="2">
    <citation type="journal article" date="2022" name="Mol. Ecol. Resour.">
        <title>The genomes of chicory, endive, great burdock and yacon provide insights into Asteraceae paleo-polyploidization history and plant inulin production.</title>
        <authorList>
            <person name="Fan W."/>
            <person name="Wang S."/>
            <person name="Wang H."/>
            <person name="Wang A."/>
            <person name="Jiang F."/>
            <person name="Liu H."/>
            <person name="Zhao H."/>
            <person name="Xu D."/>
            <person name="Zhang Y."/>
        </authorList>
    </citation>
    <scope>NUCLEOTIDE SEQUENCE [LARGE SCALE GENOMIC DNA]</scope>
    <source>
        <strain evidence="2">cv. Yunnan</strain>
        <tissue evidence="1">Leaves</tissue>
    </source>
</reference>
<protein>
    <submittedName>
        <fullName evidence="1">Uncharacterized protein</fullName>
    </submittedName>
</protein>